<organism evidence="1 2">
    <name type="scientific">Panagrolaimus sp. JU765</name>
    <dbReference type="NCBI Taxonomy" id="591449"/>
    <lineage>
        <taxon>Eukaryota</taxon>
        <taxon>Metazoa</taxon>
        <taxon>Ecdysozoa</taxon>
        <taxon>Nematoda</taxon>
        <taxon>Chromadorea</taxon>
        <taxon>Rhabditida</taxon>
        <taxon>Tylenchina</taxon>
        <taxon>Panagrolaimomorpha</taxon>
        <taxon>Panagrolaimoidea</taxon>
        <taxon>Panagrolaimidae</taxon>
        <taxon>Panagrolaimus</taxon>
    </lineage>
</organism>
<evidence type="ECO:0000313" key="2">
    <source>
        <dbReference type="WBParaSite" id="JU765_v2.g13081.t1"/>
    </source>
</evidence>
<dbReference type="Proteomes" id="UP000887576">
    <property type="component" value="Unplaced"/>
</dbReference>
<evidence type="ECO:0000313" key="1">
    <source>
        <dbReference type="Proteomes" id="UP000887576"/>
    </source>
</evidence>
<protein>
    <submittedName>
        <fullName evidence="2">UAA transporter</fullName>
    </submittedName>
</protein>
<proteinExistence type="predicted"/>
<sequence>MTAAFSIFGTLTGCIGSMTCVEYLAKQQPTSMNLLTFSTFLFITIEGLIFTSRFLTVKNQIPLKAYIPVVIVFFLANWINNQALNFHVPVPLHIIFRSGSLLTNLLMNRFYLGRTYTPKKYVSVVAITLGIIICTLADAYAKDSTESKLTLEEAEKHFFEWSIGIFLLIAALVITSYLAIVQESLYSRFGKHPREVMFYTHALSLPFFALFGADIYRNMLLFNHSPALSFLGVSTGIPTLWLNLLGACIGQWVCILFVYRLNSEVDSLTVTLVVTLRKFLSLLISIFWFGNVFTFFHWVGAFLVFGGTIYFSDFNTSKSKPKPKKE</sequence>
<dbReference type="WBParaSite" id="JU765_v2.g13081.t1">
    <property type="protein sequence ID" value="JU765_v2.g13081.t1"/>
    <property type="gene ID" value="JU765_v2.g13081"/>
</dbReference>
<accession>A0AC34Q5D6</accession>
<reference evidence="2" key="1">
    <citation type="submission" date="2022-11" db="UniProtKB">
        <authorList>
            <consortium name="WormBaseParasite"/>
        </authorList>
    </citation>
    <scope>IDENTIFICATION</scope>
</reference>
<name>A0AC34Q5D6_9BILA</name>